<gene>
    <name evidence="7" type="primary">lysS</name>
    <name evidence="10" type="ORF">A3A10_01630</name>
</gene>
<dbReference type="InterPro" id="IPR018149">
    <property type="entry name" value="Lys-tRNA-synth_II_C"/>
</dbReference>
<evidence type="ECO:0000256" key="8">
    <source>
        <dbReference type="RuleBase" id="RU000336"/>
    </source>
</evidence>
<dbReference type="AlphaFoldDB" id="A0A1G2LTP5"/>
<keyword evidence="5 7" id="KW-0030">Aminoacyl-tRNA synthetase</keyword>
<dbReference type="Gene3D" id="2.40.50.140">
    <property type="entry name" value="Nucleic acid-binding proteins"/>
    <property type="match status" value="1"/>
</dbReference>
<dbReference type="InterPro" id="IPR012340">
    <property type="entry name" value="NA-bd_OB-fold"/>
</dbReference>
<name>A0A1G2LTP5_9BACT</name>
<dbReference type="PROSITE" id="PS50862">
    <property type="entry name" value="AA_TRNA_LIGASE_II"/>
    <property type="match status" value="1"/>
</dbReference>
<accession>A0A1G2LTP5</accession>
<dbReference type="Gene3D" id="3.30.930.10">
    <property type="entry name" value="Bira Bifunctional Protein, Domain 2"/>
    <property type="match status" value="1"/>
</dbReference>
<dbReference type="GO" id="GO:0006430">
    <property type="term" value="P:lysyl-tRNA aminoacylation"/>
    <property type="evidence" value="ECO:0007669"/>
    <property type="project" value="UniProtKB-UniRule"/>
</dbReference>
<dbReference type="Proteomes" id="UP000178116">
    <property type="component" value="Unassembled WGS sequence"/>
</dbReference>
<comment type="caution">
    <text evidence="7">Lacks conserved residue(s) required for the propagation of feature annotation.</text>
</comment>
<organism evidence="10 11">
    <name type="scientific">Candidatus Tagabacteria bacterium RIFCSPLOWO2_01_FULL_42_9</name>
    <dbReference type="NCBI Taxonomy" id="1802296"/>
    <lineage>
        <taxon>Bacteria</taxon>
        <taxon>Candidatus Tagaibacteriota</taxon>
    </lineage>
</organism>
<dbReference type="SUPFAM" id="SSF50249">
    <property type="entry name" value="Nucleic acid-binding proteins"/>
    <property type="match status" value="1"/>
</dbReference>
<keyword evidence="4 7" id="KW-0067">ATP-binding</keyword>
<dbReference type="PANTHER" id="PTHR42918:SF15">
    <property type="entry name" value="LYSINE--TRNA LIGASE, CHLOROPLASTIC_MITOCHONDRIAL"/>
    <property type="match status" value="1"/>
</dbReference>
<dbReference type="HAMAP" id="MF_00252">
    <property type="entry name" value="Lys_tRNA_synth_class2"/>
    <property type="match status" value="1"/>
</dbReference>
<dbReference type="EMBL" id="MHRA01000032">
    <property type="protein sequence ID" value="OHA14977.1"/>
    <property type="molecule type" value="Genomic_DNA"/>
</dbReference>
<evidence type="ECO:0000256" key="5">
    <source>
        <dbReference type="ARBA" id="ARBA00023146"/>
    </source>
</evidence>
<dbReference type="GO" id="GO:0005524">
    <property type="term" value="F:ATP binding"/>
    <property type="evidence" value="ECO:0007669"/>
    <property type="project" value="UniProtKB-UniRule"/>
</dbReference>
<keyword evidence="7" id="KW-0648">Protein biosynthesis</keyword>
<dbReference type="CDD" id="cd04322">
    <property type="entry name" value="LysRS_N"/>
    <property type="match status" value="1"/>
</dbReference>
<evidence type="ECO:0000256" key="1">
    <source>
        <dbReference type="ARBA" id="ARBA00022598"/>
    </source>
</evidence>
<evidence type="ECO:0000256" key="3">
    <source>
        <dbReference type="ARBA" id="ARBA00022741"/>
    </source>
</evidence>
<sequence length="485" mass="55794">MLAEIREERIKKLARLKEAGVDSFPSKTRRDFEISRALAKFNELCRRKKPVYLAGRILAVRSHGGSVFFDFTDGTGKLQALLRKNVLGEELFSLFNETADIGDFIELKGSLLLTKKKEKTIEVSEWRMLSKSLRPLPEKWHGMTDVEERFRKRYLDILMNEEVKGRFVLRSRLISEIRKFLDGENFLEVETPILHQLSGGANAEPFLTRHNALNIDLYLRIAPELYLKRLLVAGFDKIYEIGRLFRNEGIDPVHNPEFTELELYEAYQDSDGLRNFLETFVKAIVKKFFGKKKLEYAEHKIEFGKKFKEISFYDALSRYAFVMNPESVSLRELALKAKQFGIDARESDSRWKIADHIFKKICRPKIIQPTFVVNYPLESSPLAKRISGKTLLDRFQLIMGGLEIANGFSELNDPLEQAERFAASEKSAKEGDKEANLADMDFIEAMEYGMPPAAGVGLGIDRLAMLLTDTRNIKEIILFPTMRPK</sequence>
<dbReference type="SUPFAM" id="SSF55681">
    <property type="entry name" value="Class II aaRS and biotin synthetases"/>
    <property type="match status" value="1"/>
</dbReference>
<keyword evidence="7" id="KW-0963">Cytoplasm</keyword>
<dbReference type="InterPro" id="IPR045864">
    <property type="entry name" value="aa-tRNA-synth_II/BPL/LPL"/>
</dbReference>
<dbReference type="Pfam" id="PF01336">
    <property type="entry name" value="tRNA_anti-codon"/>
    <property type="match status" value="1"/>
</dbReference>
<comment type="cofactor">
    <cofactor evidence="7 8">
        <name>Mg(2+)</name>
        <dbReference type="ChEBI" id="CHEBI:18420"/>
    </cofactor>
    <text evidence="7 8">Binds 3 Mg(2+) ions per subunit.</text>
</comment>
<evidence type="ECO:0000256" key="6">
    <source>
        <dbReference type="ARBA" id="ARBA00048573"/>
    </source>
</evidence>
<evidence type="ECO:0000256" key="4">
    <source>
        <dbReference type="ARBA" id="ARBA00022840"/>
    </source>
</evidence>
<protein>
    <recommendedName>
        <fullName evidence="7">Lysine--tRNA ligase</fullName>
        <ecNumber evidence="7">6.1.1.6</ecNumber>
    </recommendedName>
    <alternativeName>
        <fullName evidence="7">Lysyl-tRNA synthetase</fullName>
        <shortName evidence="7">LysRS</shortName>
    </alternativeName>
</protein>
<comment type="similarity">
    <text evidence="7">Belongs to the class-II aminoacyl-tRNA synthetase family.</text>
</comment>
<dbReference type="GO" id="GO:0000287">
    <property type="term" value="F:magnesium ion binding"/>
    <property type="evidence" value="ECO:0007669"/>
    <property type="project" value="UniProtKB-UniRule"/>
</dbReference>
<dbReference type="GO" id="GO:0005829">
    <property type="term" value="C:cytosol"/>
    <property type="evidence" value="ECO:0007669"/>
    <property type="project" value="TreeGrafter"/>
</dbReference>
<comment type="caution">
    <text evidence="10">The sequence shown here is derived from an EMBL/GenBank/DDBJ whole genome shotgun (WGS) entry which is preliminary data.</text>
</comment>
<dbReference type="InterPro" id="IPR004364">
    <property type="entry name" value="Aa-tRNA-synt_II"/>
</dbReference>
<keyword evidence="1 7" id="KW-0436">Ligase</keyword>
<dbReference type="InterPro" id="IPR002313">
    <property type="entry name" value="Lys-tRNA-ligase_II"/>
</dbReference>
<keyword evidence="7 8" id="KW-0460">Magnesium</keyword>
<comment type="subcellular location">
    <subcellularLocation>
        <location evidence="7">Cytoplasm</location>
    </subcellularLocation>
</comment>
<dbReference type="GO" id="GO:0004824">
    <property type="term" value="F:lysine-tRNA ligase activity"/>
    <property type="evidence" value="ECO:0007669"/>
    <property type="project" value="UniProtKB-UniRule"/>
</dbReference>
<dbReference type="InterPro" id="IPR044136">
    <property type="entry name" value="Lys-tRNA-ligase_II_N"/>
</dbReference>
<feature type="domain" description="Aminoacyl-transfer RNA synthetases class-II family profile" evidence="9">
    <location>
        <begin position="167"/>
        <end position="484"/>
    </location>
</feature>
<comment type="catalytic activity">
    <reaction evidence="6 7 8">
        <text>tRNA(Lys) + L-lysine + ATP = L-lysyl-tRNA(Lys) + AMP + diphosphate</text>
        <dbReference type="Rhea" id="RHEA:20792"/>
        <dbReference type="Rhea" id="RHEA-COMP:9696"/>
        <dbReference type="Rhea" id="RHEA-COMP:9697"/>
        <dbReference type="ChEBI" id="CHEBI:30616"/>
        <dbReference type="ChEBI" id="CHEBI:32551"/>
        <dbReference type="ChEBI" id="CHEBI:33019"/>
        <dbReference type="ChEBI" id="CHEBI:78442"/>
        <dbReference type="ChEBI" id="CHEBI:78529"/>
        <dbReference type="ChEBI" id="CHEBI:456215"/>
        <dbReference type="EC" id="6.1.1.6"/>
    </reaction>
</comment>
<dbReference type="PRINTS" id="PR00982">
    <property type="entry name" value="TRNASYNTHLYS"/>
</dbReference>
<feature type="binding site" evidence="7">
    <location>
        <position position="403"/>
    </location>
    <ligand>
        <name>Mg(2+)</name>
        <dbReference type="ChEBI" id="CHEBI:18420"/>
        <label>2</label>
    </ligand>
</feature>
<evidence type="ECO:0000256" key="7">
    <source>
        <dbReference type="HAMAP-Rule" id="MF_00252"/>
    </source>
</evidence>
<feature type="binding site" evidence="7">
    <location>
        <position position="403"/>
    </location>
    <ligand>
        <name>Mg(2+)</name>
        <dbReference type="ChEBI" id="CHEBI:18420"/>
        <label>1</label>
    </ligand>
</feature>
<evidence type="ECO:0000256" key="2">
    <source>
        <dbReference type="ARBA" id="ARBA00022723"/>
    </source>
</evidence>
<dbReference type="GO" id="GO:0000049">
    <property type="term" value="F:tRNA binding"/>
    <property type="evidence" value="ECO:0007669"/>
    <property type="project" value="TreeGrafter"/>
</dbReference>
<reference evidence="10 11" key="1">
    <citation type="journal article" date="2016" name="Nat. Commun.">
        <title>Thousands of microbial genomes shed light on interconnected biogeochemical processes in an aquifer system.</title>
        <authorList>
            <person name="Anantharaman K."/>
            <person name="Brown C.T."/>
            <person name="Hug L.A."/>
            <person name="Sharon I."/>
            <person name="Castelle C.J."/>
            <person name="Probst A.J."/>
            <person name="Thomas B.C."/>
            <person name="Singh A."/>
            <person name="Wilkins M.J."/>
            <person name="Karaoz U."/>
            <person name="Brodie E.L."/>
            <person name="Williams K.H."/>
            <person name="Hubbard S.S."/>
            <person name="Banfield J.F."/>
        </authorList>
    </citation>
    <scope>NUCLEOTIDE SEQUENCE [LARGE SCALE GENOMIC DNA]</scope>
</reference>
<dbReference type="InterPro" id="IPR004365">
    <property type="entry name" value="NA-bd_OB_tRNA"/>
</dbReference>
<dbReference type="NCBIfam" id="NF001756">
    <property type="entry name" value="PRK00484.1"/>
    <property type="match status" value="1"/>
</dbReference>
<keyword evidence="3 7" id="KW-0547">Nucleotide-binding</keyword>
<evidence type="ECO:0000259" key="9">
    <source>
        <dbReference type="PROSITE" id="PS50862"/>
    </source>
</evidence>
<dbReference type="InterPro" id="IPR006195">
    <property type="entry name" value="aa-tRNA-synth_II"/>
</dbReference>
<dbReference type="PANTHER" id="PTHR42918">
    <property type="entry name" value="LYSYL-TRNA SYNTHETASE"/>
    <property type="match status" value="1"/>
</dbReference>
<keyword evidence="2 7" id="KW-0479">Metal-binding</keyword>
<comment type="subunit">
    <text evidence="7">Homodimer.</text>
</comment>
<proteinExistence type="inferred from homology"/>
<dbReference type="EC" id="6.1.1.6" evidence="7"/>
<evidence type="ECO:0000313" key="11">
    <source>
        <dbReference type="Proteomes" id="UP000178116"/>
    </source>
</evidence>
<dbReference type="Pfam" id="PF00152">
    <property type="entry name" value="tRNA-synt_2"/>
    <property type="match status" value="1"/>
</dbReference>
<evidence type="ECO:0000313" key="10">
    <source>
        <dbReference type="EMBL" id="OHA14977.1"/>
    </source>
</evidence>
<dbReference type="NCBIfam" id="TIGR00499">
    <property type="entry name" value="lysS_bact"/>
    <property type="match status" value="1"/>
</dbReference>